<comment type="caution">
    <text evidence="2">The sequence shown here is derived from an EMBL/GenBank/DDBJ whole genome shotgun (WGS) entry which is preliminary data.</text>
</comment>
<feature type="transmembrane region" description="Helical" evidence="1">
    <location>
        <begin position="280"/>
        <end position="299"/>
    </location>
</feature>
<evidence type="ECO:0000256" key="1">
    <source>
        <dbReference type="SAM" id="Phobius"/>
    </source>
</evidence>
<feature type="transmembrane region" description="Helical" evidence="1">
    <location>
        <begin position="423"/>
        <end position="446"/>
    </location>
</feature>
<keyword evidence="1" id="KW-1133">Transmembrane helix</keyword>
<gene>
    <name evidence="2" type="ORF">ACFO5O_11300</name>
</gene>
<dbReference type="Pfam" id="PF18940">
    <property type="entry name" value="DUF5687"/>
    <property type="match status" value="1"/>
</dbReference>
<feature type="transmembrane region" description="Helical" evidence="1">
    <location>
        <begin position="23"/>
        <end position="51"/>
    </location>
</feature>
<feature type="transmembrane region" description="Helical" evidence="1">
    <location>
        <begin position="63"/>
        <end position="82"/>
    </location>
</feature>
<dbReference type="Proteomes" id="UP001595953">
    <property type="component" value="Unassembled WGS sequence"/>
</dbReference>
<dbReference type="InterPro" id="IPR043742">
    <property type="entry name" value="DUF5687"/>
</dbReference>
<feature type="transmembrane region" description="Helical" evidence="1">
    <location>
        <begin position="103"/>
        <end position="129"/>
    </location>
</feature>
<proteinExistence type="predicted"/>
<reference evidence="3" key="1">
    <citation type="journal article" date="2019" name="Int. J. Syst. Evol. Microbiol.">
        <title>The Global Catalogue of Microorganisms (GCM) 10K type strain sequencing project: providing services to taxonomists for standard genome sequencing and annotation.</title>
        <authorList>
            <consortium name="The Broad Institute Genomics Platform"/>
            <consortium name="The Broad Institute Genome Sequencing Center for Infectious Disease"/>
            <person name="Wu L."/>
            <person name="Ma J."/>
        </authorList>
    </citation>
    <scope>NUCLEOTIDE SEQUENCE [LARGE SCALE GENOMIC DNA]</scope>
    <source>
        <strain evidence="3">CCUG 63682</strain>
    </source>
</reference>
<feature type="transmembrane region" description="Helical" evidence="1">
    <location>
        <begin position="305"/>
        <end position="330"/>
    </location>
</feature>
<keyword evidence="1" id="KW-0472">Membrane</keyword>
<feature type="transmembrane region" description="Helical" evidence="1">
    <location>
        <begin position="201"/>
        <end position="225"/>
    </location>
</feature>
<feature type="transmembrane region" description="Helical" evidence="1">
    <location>
        <begin position="452"/>
        <end position="474"/>
    </location>
</feature>
<name>A0ABV9N3L1_9FLAO</name>
<evidence type="ECO:0000313" key="2">
    <source>
        <dbReference type="EMBL" id="MFC4722911.1"/>
    </source>
</evidence>
<evidence type="ECO:0000313" key="3">
    <source>
        <dbReference type="Proteomes" id="UP001595953"/>
    </source>
</evidence>
<accession>A0ABV9N3L1</accession>
<feature type="transmembrane region" description="Helical" evidence="1">
    <location>
        <begin position="351"/>
        <end position="372"/>
    </location>
</feature>
<organism evidence="2 3">
    <name type="scientific">Geojedonia litorea</name>
    <dbReference type="NCBI Taxonomy" id="1268269"/>
    <lineage>
        <taxon>Bacteria</taxon>
        <taxon>Pseudomonadati</taxon>
        <taxon>Bacteroidota</taxon>
        <taxon>Flavobacteriia</taxon>
        <taxon>Flavobacteriales</taxon>
        <taxon>Flavobacteriaceae</taxon>
        <taxon>Geojedonia</taxon>
    </lineage>
</organism>
<dbReference type="RefSeq" id="WP_387963823.1">
    <property type="nucleotide sequence ID" value="NZ_JBHSGP010000014.1"/>
</dbReference>
<feature type="transmembrane region" description="Helical" evidence="1">
    <location>
        <begin position="378"/>
        <end position="402"/>
    </location>
</feature>
<feature type="transmembrane region" description="Helical" evidence="1">
    <location>
        <begin position="171"/>
        <end position="189"/>
    </location>
</feature>
<keyword evidence="3" id="KW-1185">Reference proteome</keyword>
<sequence length="492" mass="56512">MIRHFLNLEWKQFFRSASFGKGLALKILMVFLALYFMVTFLALGVALYPILKKAFPEEDPFLIVNNFIFYWIIADLLIRFFFQKLPVMSVKPLLTLPIKKSKVINYVLGKSAFSFFNFLPLFATIPFGIVLLFNNYNLVEVLIWIFLLLLITQIINFLNFIVESLTAESEVSFLPLILISGSLFALNYFEIVSFSDALSNAIIAITKNPILIVAPVAILATLFWYNYKLLKAKLYLDNSLQSKTQEVKTSEMQWTRRFGDVAPFMQLDLKLIWRNKRPRSSVFILVIGLLYGLFFYPNPIYKDMAFMYGFIGVFVTGIFLINFGQFIPAWDSGYYKLLMSQNIKYQDYLKSKYVLMAMSVVILFVLSIPYVYFGWKILLAHFAAAIYNIGVNTHVILFAGSFNRKKIDLNQRAAFNYQGTGAVQWLLGIPLMLLPIGIFSIFHFLINFEAGIASLVLCGILGIVFHQKLMGFITSKYIDSKHKMISAFSEDN</sequence>
<keyword evidence="1" id="KW-0812">Transmembrane</keyword>
<protein>
    <submittedName>
        <fullName evidence="2">DUF5687 family protein</fullName>
    </submittedName>
</protein>
<dbReference type="EMBL" id="JBHSGP010000014">
    <property type="protein sequence ID" value="MFC4722911.1"/>
    <property type="molecule type" value="Genomic_DNA"/>
</dbReference>
<feature type="transmembrane region" description="Helical" evidence="1">
    <location>
        <begin position="141"/>
        <end position="162"/>
    </location>
</feature>